<sequence>ARPGPTTPAFPHFRQPSPSLYLTQLNAQAPLGLGSNASNASCPSTPGSRRVKCTASFRLGDKCAGTAPPSPSIGHASKAERKGSAPHPLFSSSFGDVCDAGAAEAFLLRPPTPPVEGDASQGSLTLKPKPPVMSSAQNHRKSQDSQYDRSSVAVSTKGPMAGFVRALAILNEVPVIATLVEMGGRVVFQNKASQHYWGILETPLQQSTRTSLCSFPSTGGTNLNALLDTLLPNDSAAVQELLDETSSGNVWQRVRPMPPPIGHLERCNSRYSGRTSSFRSSLFSAGSSRISASCGVDSHGLMLGLEGVREEDSFESEGKWLPSYGEQQQGAVKQQHHHQQQPQQQEKEQHQEKERHPLQKVRRQASLDEKVHACTYTGKP</sequence>
<feature type="compositionally biased region" description="Basic and acidic residues" evidence="1">
    <location>
        <begin position="345"/>
        <end position="357"/>
    </location>
</feature>
<keyword evidence="3" id="KW-1185">Reference proteome</keyword>
<organism evidence="2 3">
    <name type="scientific">Dunaliella salina</name>
    <name type="common">Green alga</name>
    <name type="synonym">Protococcus salinus</name>
    <dbReference type="NCBI Taxonomy" id="3046"/>
    <lineage>
        <taxon>Eukaryota</taxon>
        <taxon>Viridiplantae</taxon>
        <taxon>Chlorophyta</taxon>
        <taxon>core chlorophytes</taxon>
        <taxon>Chlorophyceae</taxon>
        <taxon>CS clade</taxon>
        <taxon>Chlamydomonadales</taxon>
        <taxon>Dunaliellaceae</taxon>
        <taxon>Dunaliella</taxon>
    </lineage>
</organism>
<name>A0ABQ7GAC8_DUNSA</name>
<feature type="region of interest" description="Disordered" evidence="1">
    <location>
        <begin position="64"/>
        <end position="86"/>
    </location>
</feature>
<feature type="non-terminal residue" evidence="2">
    <location>
        <position position="1"/>
    </location>
</feature>
<evidence type="ECO:0000313" key="2">
    <source>
        <dbReference type="EMBL" id="KAF5831554.1"/>
    </source>
</evidence>
<dbReference type="EMBL" id="MU069939">
    <property type="protein sequence ID" value="KAF5831554.1"/>
    <property type="molecule type" value="Genomic_DNA"/>
</dbReference>
<comment type="caution">
    <text evidence="2">The sequence shown here is derived from an EMBL/GenBank/DDBJ whole genome shotgun (WGS) entry which is preliminary data.</text>
</comment>
<evidence type="ECO:0000256" key="1">
    <source>
        <dbReference type="SAM" id="MobiDB-lite"/>
    </source>
</evidence>
<proteinExistence type="predicted"/>
<feature type="region of interest" description="Disordered" evidence="1">
    <location>
        <begin position="322"/>
        <end position="380"/>
    </location>
</feature>
<protein>
    <submittedName>
        <fullName evidence="2">Uncharacterized protein</fullName>
    </submittedName>
</protein>
<dbReference type="Proteomes" id="UP000815325">
    <property type="component" value="Unassembled WGS sequence"/>
</dbReference>
<gene>
    <name evidence="2" type="ORF">DUNSADRAFT_12967</name>
</gene>
<evidence type="ECO:0000313" key="3">
    <source>
        <dbReference type="Proteomes" id="UP000815325"/>
    </source>
</evidence>
<reference evidence="2" key="1">
    <citation type="submission" date="2017-08" db="EMBL/GenBank/DDBJ databases">
        <authorList>
            <person name="Polle J.E."/>
            <person name="Barry K."/>
            <person name="Cushman J."/>
            <person name="Schmutz J."/>
            <person name="Tran D."/>
            <person name="Hathwaick L.T."/>
            <person name="Yim W.C."/>
            <person name="Jenkins J."/>
            <person name="Mckie-Krisberg Z.M."/>
            <person name="Prochnik S."/>
            <person name="Lindquist E."/>
            <person name="Dockter R.B."/>
            <person name="Adam C."/>
            <person name="Molina H."/>
            <person name="Bunkerborg J."/>
            <person name="Jin E."/>
            <person name="Buchheim M."/>
            <person name="Magnuson J."/>
        </authorList>
    </citation>
    <scope>NUCLEOTIDE SEQUENCE</scope>
    <source>
        <strain evidence="2">CCAP 19/18</strain>
    </source>
</reference>
<accession>A0ABQ7GAC8</accession>
<feature type="region of interest" description="Disordered" evidence="1">
    <location>
        <begin position="109"/>
        <end position="152"/>
    </location>
</feature>